<dbReference type="Proteomes" id="UP000248198">
    <property type="component" value="Unassembled WGS sequence"/>
</dbReference>
<dbReference type="InterPro" id="IPR003439">
    <property type="entry name" value="ABC_transporter-like_ATP-bd"/>
</dbReference>
<name>A0A318UD31_9SPHI</name>
<dbReference type="InterPro" id="IPR051782">
    <property type="entry name" value="ABC_Transporter_VariousFunc"/>
</dbReference>
<dbReference type="Gene3D" id="3.40.50.300">
    <property type="entry name" value="P-loop containing nucleotide triphosphate hydrolases"/>
    <property type="match status" value="1"/>
</dbReference>
<feature type="domain" description="ABC transporter" evidence="4">
    <location>
        <begin position="30"/>
        <end position="156"/>
    </location>
</feature>
<dbReference type="PANTHER" id="PTHR42939">
    <property type="entry name" value="ABC TRANSPORTER ATP-BINDING PROTEIN ALBC-RELATED"/>
    <property type="match status" value="1"/>
</dbReference>
<comment type="caution">
    <text evidence="5">The sequence shown here is derived from an EMBL/GenBank/DDBJ whole genome shotgun (WGS) entry which is preliminary data.</text>
</comment>
<keyword evidence="1" id="KW-0813">Transport</keyword>
<keyword evidence="3 5" id="KW-0067">ATP-binding</keyword>
<dbReference type="Pfam" id="PF00005">
    <property type="entry name" value="ABC_tran"/>
    <property type="match status" value="1"/>
</dbReference>
<proteinExistence type="predicted"/>
<sequence length="210" mass="23596">MTELNIKNLLKKYGSHTVLDCPTLKFGQGIYWIKGGNGTGKTTFFRVIAGQSPFLGELSLNQTDIRKNPVAYRSLISYAEAEPQYPDYISGNDLLDYHLQVRKADPQLARRITESFGMTDFMDQKIGSYSSGMLKKLSLICAFTGEVKLYILDEPLITIDTAASTVLYDLIREYSAKGASFMLSSHQDIDPAQLRIQACFQIQDRNLQLC</sequence>
<evidence type="ECO:0000256" key="2">
    <source>
        <dbReference type="ARBA" id="ARBA00022741"/>
    </source>
</evidence>
<dbReference type="InterPro" id="IPR017871">
    <property type="entry name" value="ABC_transporter-like_CS"/>
</dbReference>
<evidence type="ECO:0000256" key="1">
    <source>
        <dbReference type="ARBA" id="ARBA00022448"/>
    </source>
</evidence>
<evidence type="ECO:0000313" key="5">
    <source>
        <dbReference type="EMBL" id="PYF72406.1"/>
    </source>
</evidence>
<dbReference type="GO" id="GO:0016887">
    <property type="term" value="F:ATP hydrolysis activity"/>
    <property type="evidence" value="ECO:0007669"/>
    <property type="project" value="InterPro"/>
</dbReference>
<dbReference type="OrthoDB" id="9801987at2"/>
<accession>A0A318UD31</accession>
<dbReference type="SUPFAM" id="SSF52540">
    <property type="entry name" value="P-loop containing nucleoside triphosphate hydrolases"/>
    <property type="match status" value="1"/>
</dbReference>
<dbReference type="GO" id="GO:0005524">
    <property type="term" value="F:ATP binding"/>
    <property type="evidence" value="ECO:0007669"/>
    <property type="project" value="UniProtKB-KW"/>
</dbReference>
<organism evidence="5 6">
    <name type="scientific">Pedobacter nutrimenti</name>
    <dbReference type="NCBI Taxonomy" id="1241337"/>
    <lineage>
        <taxon>Bacteria</taxon>
        <taxon>Pseudomonadati</taxon>
        <taxon>Bacteroidota</taxon>
        <taxon>Sphingobacteriia</taxon>
        <taxon>Sphingobacteriales</taxon>
        <taxon>Sphingobacteriaceae</taxon>
        <taxon>Pedobacter</taxon>
    </lineage>
</organism>
<dbReference type="EMBL" id="QKLU01000006">
    <property type="protein sequence ID" value="PYF72406.1"/>
    <property type="molecule type" value="Genomic_DNA"/>
</dbReference>
<evidence type="ECO:0000259" key="4">
    <source>
        <dbReference type="Pfam" id="PF00005"/>
    </source>
</evidence>
<keyword evidence="2" id="KW-0547">Nucleotide-binding</keyword>
<dbReference type="InterPro" id="IPR027417">
    <property type="entry name" value="P-loop_NTPase"/>
</dbReference>
<dbReference type="RefSeq" id="WP_110833179.1">
    <property type="nucleotide sequence ID" value="NZ_QKLU01000006.1"/>
</dbReference>
<protein>
    <submittedName>
        <fullName evidence="5">ABC-2 type transport system ATP-binding protein</fullName>
    </submittedName>
</protein>
<dbReference type="AlphaFoldDB" id="A0A318UD31"/>
<evidence type="ECO:0000256" key="3">
    <source>
        <dbReference type="ARBA" id="ARBA00022840"/>
    </source>
</evidence>
<evidence type="ECO:0000313" key="6">
    <source>
        <dbReference type="Proteomes" id="UP000248198"/>
    </source>
</evidence>
<dbReference type="PANTHER" id="PTHR42939:SF1">
    <property type="entry name" value="ABC TRANSPORTER ATP-BINDING PROTEIN ALBC-RELATED"/>
    <property type="match status" value="1"/>
</dbReference>
<gene>
    <name evidence="5" type="ORF">B0O44_10655</name>
</gene>
<keyword evidence="6" id="KW-1185">Reference proteome</keyword>
<reference evidence="5 6" key="1">
    <citation type="submission" date="2018-06" db="EMBL/GenBank/DDBJ databases">
        <title>Genomic Encyclopedia of Archaeal and Bacterial Type Strains, Phase II (KMG-II): from individual species to whole genera.</title>
        <authorList>
            <person name="Goeker M."/>
        </authorList>
    </citation>
    <scope>NUCLEOTIDE SEQUENCE [LARGE SCALE GENOMIC DNA]</scope>
    <source>
        <strain evidence="5 6">DSM 27372</strain>
    </source>
</reference>
<dbReference type="PROSITE" id="PS00211">
    <property type="entry name" value="ABC_TRANSPORTER_1"/>
    <property type="match status" value="1"/>
</dbReference>